<dbReference type="RefSeq" id="WP_202989661.1">
    <property type="nucleotide sequence ID" value="NZ_JAENHO010000001.1"/>
</dbReference>
<dbReference type="InterPro" id="IPR010061">
    <property type="entry name" value="MeMal-semiAld_DH"/>
</dbReference>
<dbReference type="Proteomes" id="UP000598996">
    <property type="component" value="Unassembled WGS sequence"/>
</dbReference>
<keyword evidence="4" id="KW-1185">Reference proteome</keyword>
<keyword evidence="1" id="KW-0560">Oxidoreductase</keyword>
<evidence type="ECO:0000313" key="4">
    <source>
        <dbReference type="Proteomes" id="UP000598996"/>
    </source>
</evidence>
<proteinExistence type="predicted"/>
<dbReference type="InterPro" id="IPR016162">
    <property type="entry name" value="Ald_DH_N"/>
</dbReference>
<organism evidence="3 4">
    <name type="scientific">Paractinoplanes lichenicola</name>
    <dbReference type="NCBI Taxonomy" id="2802976"/>
    <lineage>
        <taxon>Bacteria</taxon>
        <taxon>Bacillati</taxon>
        <taxon>Actinomycetota</taxon>
        <taxon>Actinomycetes</taxon>
        <taxon>Micromonosporales</taxon>
        <taxon>Micromonosporaceae</taxon>
        <taxon>Paractinoplanes</taxon>
    </lineage>
</organism>
<dbReference type="SUPFAM" id="SSF53720">
    <property type="entry name" value="ALDH-like"/>
    <property type="match status" value="1"/>
</dbReference>
<dbReference type="Pfam" id="PF00171">
    <property type="entry name" value="Aldedh"/>
    <property type="match status" value="1"/>
</dbReference>
<accession>A0ABS1VIL5</accession>
<dbReference type="PANTHER" id="PTHR43866:SF4">
    <property type="entry name" value="MALONATE-SEMIALDEHYDE DEHYDROGENASE"/>
    <property type="match status" value="1"/>
</dbReference>
<dbReference type="InterPro" id="IPR016161">
    <property type="entry name" value="Ald_DH/histidinol_DH"/>
</dbReference>
<dbReference type="InterPro" id="IPR015590">
    <property type="entry name" value="Aldehyde_DH_dom"/>
</dbReference>
<evidence type="ECO:0000256" key="1">
    <source>
        <dbReference type="ARBA" id="ARBA00023002"/>
    </source>
</evidence>
<name>A0ABS1VIL5_9ACTN</name>
<reference evidence="3 4" key="1">
    <citation type="submission" date="2021-01" db="EMBL/GenBank/DDBJ databases">
        <title>Actinoplanes sp. nov. LDG1-01 isolated from lichen.</title>
        <authorList>
            <person name="Saeng-In P."/>
            <person name="Phongsopitanun W."/>
            <person name="Kanchanasin P."/>
            <person name="Yuki M."/>
            <person name="Kudo T."/>
            <person name="Ohkuma M."/>
            <person name="Tanasupawat S."/>
        </authorList>
    </citation>
    <scope>NUCLEOTIDE SEQUENCE [LARGE SCALE GENOMIC DNA]</scope>
    <source>
        <strain evidence="3 4">LDG1-01</strain>
    </source>
</reference>
<sequence length="473" mass="47580">MTERAVNLIGGSLEPSTGAEIPVTSPWTGETIGAVGAGDAAAVDRAVAAARAALPGWAALASTRRARILVRLAGLIEANADELASVISRDNGKTLGDARAELERAREHLEAAATAPALLAGEHVVDVVSGIDATLVREPIGVAAIVAPFNFPIMTGLIYWSWALACGNTVVIKPSEQTPYGGAALGRLFGEAGFPDGVVNVVQGGRAVVEALCDHPDVASVSLVGSSATAAAVYARASAAGKRAQAAGGARNPLVALPDADPDVVASAVTTSSFGMSGQRCLSSSILVTVGSQPALISSVEALARATTVASAPDAAGSPPMISRAAVDAVADVLTKAGDDVLVDGRSAEGPGFVIGPSVVRATVDSPLLTEEIFGPILFVVEVPTLDDAIAFTNASPFGNAASIYTADGAAARAFTSRADVGNIGVNVGVAAPTAQVGFGGRRRSFLGTIHSQGRTAVDFFTDLKSVSARWVG</sequence>
<evidence type="ECO:0000313" key="3">
    <source>
        <dbReference type="EMBL" id="MBL7253306.1"/>
    </source>
</evidence>
<dbReference type="Gene3D" id="3.40.309.10">
    <property type="entry name" value="Aldehyde Dehydrogenase, Chain A, domain 2"/>
    <property type="match status" value="1"/>
</dbReference>
<dbReference type="PANTHER" id="PTHR43866">
    <property type="entry name" value="MALONATE-SEMIALDEHYDE DEHYDROGENASE"/>
    <property type="match status" value="1"/>
</dbReference>
<feature type="domain" description="Aldehyde dehydrogenase" evidence="2">
    <location>
        <begin position="17"/>
        <end position="467"/>
    </location>
</feature>
<dbReference type="Gene3D" id="3.40.605.10">
    <property type="entry name" value="Aldehyde Dehydrogenase, Chain A, domain 1"/>
    <property type="match status" value="1"/>
</dbReference>
<comment type="caution">
    <text evidence="3">The sequence shown here is derived from an EMBL/GenBank/DDBJ whole genome shotgun (WGS) entry which is preliminary data.</text>
</comment>
<evidence type="ECO:0000259" key="2">
    <source>
        <dbReference type="Pfam" id="PF00171"/>
    </source>
</evidence>
<gene>
    <name evidence="3" type="ORF">JKJ07_03180</name>
</gene>
<protein>
    <submittedName>
        <fullName evidence="3">Aldehyde dehydrogenase family protein</fullName>
    </submittedName>
</protein>
<dbReference type="InterPro" id="IPR016163">
    <property type="entry name" value="Ald_DH_C"/>
</dbReference>
<dbReference type="EMBL" id="JAENHO010000001">
    <property type="protein sequence ID" value="MBL7253306.1"/>
    <property type="molecule type" value="Genomic_DNA"/>
</dbReference>